<dbReference type="EMBL" id="CAJNNV010032577">
    <property type="protein sequence ID" value="CAE8640392.1"/>
    <property type="molecule type" value="Genomic_DNA"/>
</dbReference>
<evidence type="ECO:0000256" key="2">
    <source>
        <dbReference type="ARBA" id="ARBA00004651"/>
    </source>
</evidence>
<protein>
    <recommendedName>
        <fullName evidence="3">Molybdate-anion transporter</fullName>
    </recommendedName>
    <alternativeName>
        <fullName evidence="10">Major facilitator superfamily domain-containing protein 5</fullName>
    </alternativeName>
    <alternativeName>
        <fullName evidence="11">Molybdate transporter 2 homolog</fullName>
    </alternativeName>
</protein>
<feature type="transmembrane region" description="Helical" evidence="14">
    <location>
        <begin position="87"/>
        <end position="106"/>
    </location>
</feature>
<evidence type="ECO:0000256" key="13">
    <source>
        <dbReference type="SAM" id="MobiDB-lite"/>
    </source>
</evidence>
<feature type="transmembrane region" description="Helical" evidence="14">
    <location>
        <begin position="47"/>
        <end position="67"/>
    </location>
</feature>
<reference evidence="16" key="1">
    <citation type="submission" date="2021-02" db="EMBL/GenBank/DDBJ databases">
        <authorList>
            <person name="Dougan E. K."/>
            <person name="Rhodes N."/>
            <person name="Thang M."/>
            <person name="Chan C."/>
        </authorList>
    </citation>
    <scope>NUCLEOTIDE SEQUENCE</scope>
</reference>
<evidence type="ECO:0000256" key="12">
    <source>
        <dbReference type="SAM" id="Coils"/>
    </source>
</evidence>
<dbReference type="Pfam" id="PF23735">
    <property type="entry name" value="KIF9"/>
    <property type="match status" value="1"/>
</dbReference>
<dbReference type="InterPro" id="IPR008509">
    <property type="entry name" value="MOT2/MFSD5"/>
</dbReference>
<feature type="compositionally biased region" description="Low complexity" evidence="13">
    <location>
        <begin position="989"/>
        <end position="1000"/>
    </location>
</feature>
<comment type="caution">
    <text evidence="16">The sequence shown here is derived from an EMBL/GenBank/DDBJ whole genome shotgun (WGS) entry which is preliminary data.</text>
</comment>
<keyword evidence="5" id="KW-1003">Cell membrane</keyword>
<name>A0A813HSM8_POLGL</name>
<proteinExistence type="predicted"/>
<feature type="transmembrane region" description="Helical" evidence="14">
    <location>
        <begin position="17"/>
        <end position="35"/>
    </location>
</feature>
<dbReference type="OrthoDB" id="263957at2759"/>
<evidence type="ECO:0000256" key="8">
    <source>
        <dbReference type="ARBA" id="ARBA00023065"/>
    </source>
</evidence>
<evidence type="ECO:0000256" key="4">
    <source>
        <dbReference type="ARBA" id="ARBA00022448"/>
    </source>
</evidence>
<feature type="compositionally biased region" description="Low complexity" evidence="13">
    <location>
        <begin position="1050"/>
        <end position="1063"/>
    </location>
</feature>
<evidence type="ECO:0000256" key="3">
    <source>
        <dbReference type="ARBA" id="ARBA00021242"/>
    </source>
</evidence>
<sequence length="1098" mass="118086">MISHGVALLPGYFTQSFYHMCILPLLVKTLLLAWWSRPSTSETRPVGFAKFQVTYLSVWCLCVGADWLQGPYVYALYQAYGIEKHDIARLFVAGFASSLFFSCFVGSVADRFGRKKCCMAYCVFYILSCMTKHYNYFWVLMLGRITGGLATSLLFSCFECWMVSEHIHRHGFSSKLLPYMFGLMYTLMYFVAILCGLVAQVAVDARKLAPIHPGSMVYAGGESVAFDMSAAVLLVALVLIGFTWDENYGKVRGVESGGLVESTKEGLRLLLTDRDSLCLCVLVSCFESAMYAFVFNWTPALDGDVEVPHGVVFSLFMMACMCGASASTLATTLASTSKLAMILLLGILALCLSAATAGSSVHACLLGFLWFEFCCGAYFPSVGVLKSEIVPEHVRGAIYNLFRVPLNAIVVILLLNDFSAVTCFKLCAMLVSVGLVATTQLTRGKASAAAGQVEVQSRPLRRVGLEAGKGLAQVMPKLLFGIFSGTGNRHYLEQVIVALHERTQGTRSHVPYRRWVGLQPSLHSAVAYSRLFSANCWAFRAGAASSLRTLQNDSGVFCGVPCLSLLLARFATGSAKKAVRIPFSIHVAKPKGTGALPCVKLVHPHDGSQVHFHLPICSARTKVNLHCEHWSYVDHIATIAELDPALLIRRLKKEVAELKDELKLLNSDDGAQDVTEEDKEECKKLLSSYLAQQDLDSPFSCGSIVRFRECFKMLREVYWQNQVEGLSAGGASGGAVGSRQNPTGAQKADPLMGSLEANVMELRQQVVQRDQEIGILVGSLSKRSGNAAREAAQDGRVFIKGAPRGAPPGQSGGSEPPGARASGAGPRAEASGPLVAGGAPAEVDSASLLLDRNKAFEVFRKSVRRSETLEEGREAMKSLVTEAKTLGERANAARAAINTAKTRVEKARMERAMESCPRDPTAEDGAMPLDSPEVVGLLSQIEEHKGAYKQCTERLKAVKADIDKYKLAADQNKERLQKDFEGWYLSLQASQGSSSGGPAAEAEDLSASRHLSSASSAAPAAPQASGRDSSRSAGAAYPALRPAEGPPASPRAASAGPVSASRATSSTPQAPPATKLTGHQQTDDDIAAYFAAIADLQG</sequence>
<feature type="region of interest" description="Disordered" evidence="13">
    <location>
        <begin position="989"/>
        <end position="1083"/>
    </location>
</feature>
<dbReference type="GO" id="GO:0015098">
    <property type="term" value="F:molybdate ion transmembrane transporter activity"/>
    <property type="evidence" value="ECO:0007669"/>
    <property type="project" value="InterPro"/>
</dbReference>
<keyword evidence="8" id="KW-0406">Ion transport</keyword>
<evidence type="ECO:0000256" key="9">
    <source>
        <dbReference type="ARBA" id="ARBA00023136"/>
    </source>
</evidence>
<feature type="transmembrane region" description="Helical" evidence="14">
    <location>
        <begin position="339"/>
        <end position="359"/>
    </location>
</feature>
<organism evidence="16 17">
    <name type="scientific">Polarella glacialis</name>
    <name type="common">Dinoflagellate</name>
    <dbReference type="NCBI Taxonomy" id="89957"/>
    <lineage>
        <taxon>Eukaryota</taxon>
        <taxon>Sar</taxon>
        <taxon>Alveolata</taxon>
        <taxon>Dinophyceae</taxon>
        <taxon>Suessiales</taxon>
        <taxon>Suessiaceae</taxon>
        <taxon>Polarella</taxon>
    </lineage>
</organism>
<keyword evidence="7 14" id="KW-1133">Transmembrane helix</keyword>
<keyword evidence="9 14" id="KW-0472">Membrane</keyword>
<dbReference type="PANTHER" id="PTHR23516:SF1">
    <property type="entry name" value="MOLYBDATE-ANION TRANSPORTER"/>
    <property type="match status" value="1"/>
</dbReference>
<dbReference type="SUPFAM" id="SSF103473">
    <property type="entry name" value="MFS general substrate transporter"/>
    <property type="match status" value="1"/>
</dbReference>
<dbReference type="AlphaFoldDB" id="A0A813HSM8"/>
<feature type="transmembrane region" description="Helical" evidence="14">
    <location>
        <begin position="176"/>
        <end position="203"/>
    </location>
</feature>
<dbReference type="Proteomes" id="UP000654075">
    <property type="component" value="Unassembled WGS sequence"/>
</dbReference>
<comment type="subcellular location">
    <subcellularLocation>
        <location evidence="2">Cell membrane</location>
        <topology evidence="2">Multi-pass membrane protein</topology>
    </subcellularLocation>
</comment>
<evidence type="ECO:0000256" key="10">
    <source>
        <dbReference type="ARBA" id="ARBA00030646"/>
    </source>
</evidence>
<evidence type="ECO:0000256" key="11">
    <source>
        <dbReference type="ARBA" id="ARBA00032555"/>
    </source>
</evidence>
<dbReference type="GO" id="GO:0006811">
    <property type="term" value="P:monoatomic ion transport"/>
    <property type="evidence" value="ECO:0007669"/>
    <property type="project" value="UniProtKB-KW"/>
</dbReference>
<feature type="region of interest" description="Disordered" evidence="13">
    <location>
        <begin position="794"/>
        <end position="839"/>
    </location>
</feature>
<evidence type="ECO:0000313" key="16">
    <source>
        <dbReference type="EMBL" id="CAE8640392.1"/>
    </source>
</evidence>
<evidence type="ECO:0000256" key="7">
    <source>
        <dbReference type="ARBA" id="ARBA00022989"/>
    </source>
</evidence>
<dbReference type="InterPro" id="IPR036259">
    <property type="entry name" value="MFS_trans_sf"/>
</dbReference>
<dbReference type="Pfam" id="PF05631">
    <property type="entry name" value="MFS_5"/>
    <property type="match status" value="1"/>
</dbReference>
<feature type="transmembrane region" description="Helical" evidence="14">
    <location>
        <begin position="277"/>
        <end position="298"/>
    </location>
</feature>
<accession>A0A813HSM8</accession>
<dbReference type="GO" id="GO:0005886">
    <property type="term" value="C:plasma membrane"/>
    <property type="evidence" value="ECO:0007669"/>
    <property type="project" value="UniProtKB-SubCell"/>
</dbReference>
<feature type="transmembrane region" description="Helical" evidence="14">
    <location>
        <begin position="310"/>
        <end position="332"/>
    </location>
</feature>
<feature type="domain" description="Kinesin-like protein KIF6/9 C-terminal" evidence="15">
    <location>
        <begin position="851"/>
        <end position="987"/>
    </location>
</feature>
<dbReference type="InterPro" id="IPR056524">
    <property type="entry name" value="KIF6/9_C"/>
</dbReference>
<keyword evidence="6 14" id="KW-0812">Transmembrane</keyword>
<evidence type="ECO:0000256" key="5">
    <source>
        <dbReference type="ARBA" id="ARBA00022475"/>
    </source>
</evidence>
<feature type="transmembrane region" description="Helical" evidence="14">
    <location>
        <begin position="145"/>
        <end position="164"/>
    </location>
</feature>
<keyword evidence="17" id="KW-1185">Reference proteome</keyword>
<keyword evidence="12" id="KW-0175">Coiled coil</keyword>
<feature type="compositionally biased region" description="Low complexity" evidence="13">
    <location>
        <begin position="807"/>
        <end position="833"/>
    </location>
</feature>
<feature type="compositionally biased region" description="Basic and acidic residues" evidence="13">
    <location>
        <begin position="908"/>
        <end position="921"/>
    </location>
</feature>
<feature type="coiled-coil region" evidence="12">
    <location>
        <begin position="941"/>
        <end position="975"/>
    </location>
</feature>
<feature type="compositionally biased region" description="Low complexity" evidence="13">
    <location>
        <begin position="1008"/>
        <end position="1036"/>
    </location>
</feature>
<evidence type="ECO:0000256" key="6">
    <source>
        <dbReference type="ARBA" id="ARBA00022692"/>
    </source>
</evidence>
<evidence type="ECO:0000313" key="17">
    <source>
        <dbReference type="Proteomes" id="UP000654075"/>
    </source>
</evidence>
<feature type="region of interest" description="Disordered" evidence="13">
    <location>
        <begin position="908"/>
        <end position="928"/>
    </location>
</feature>
<keyword evidence="4" id="KW-0813">Transport</keyword>
<gene>
    <name evidence="16" type="ORF">PGLA1383_LOCUS55266</name>
</gene>
<evidence type="ECO:0000259" key="15">
    <source>
        <dbReference type="Pfam" id="PF23735"/>
    </source>
</evidence>
<dbReference type="CDD" id="cd17487">
    <property type="entry name" value="MFS_MFSD5_like"/>
    <property type="match status" value="1"/>
</dbReference>
<evidence type="ECO:0000256" key="1">
    <source>
        <dbReference type="ARBA" id="ARBA00003019"/>
    </source>
</evidence>
<evidence type="ECO:0000256" key="14">
    <source>
        <dbReference type="SAM" id="Phobius"/>
    </source>
</evidence>
<dbReference type="PANTHER" id="PTHR23516">
    <property type="entry name" value="SAM (S-ADENOSYL METHIONINE) TRANSPORTER"/>
    <property type="match status" value="1"/>
</dbReference>
<comment type="function">
    <text evidence="1">Mediates high-affinity intracellular uptake of the rare oligo-element molybdenum.</text>
</comment>
<dbReference type="Gene3D" id="1.20.1250.20">
    <property type="entry name" value="MFS general substrate transporter like domains"/>
    <property type="match status" value="1"/>
</dbReference>